<dbReference type="AlphaFoldDB" id="A0AAV8Q0P7"/>
<name>A0AAV8Q0P7_ENSVE</name>
<keyword evidence="3" id="KW-1185">Reference proteome</keyword>
<evidence type="ECO:0000313" key="3">
    <source>
        <dbReference type="Proteomes" id="UP001222027"/>
    </source>
</evidence>
<dbReference type="Proteomes" id="UP001222027">
    <property type="component" value="Unassembled WGS sequence"/>
</dbReference>
<protein>
    <submittedName>
        <fullName evidence="2">Uncharacterized protein</fullName>
    </submittedName>
</protein>
<comment type="caution">
    <text evidence="2">The sequence shown here is derived from an EMBL/GenBank/DDBJ whole genome shotgun (WGS) entry which is preliminary data.</text>
</comment>
<evidence type="ECO:0000256" key="1">
    <source>
        <dbReference type="SAM" id="MobiDB-lite"/>
    </source>
</evidence>
<organism evidence="2 3">
    <name type="scientific">Ensete ventricosum</name>
    <name type="common">Abyssinian banana</name>
    <name type="synonym">Musa ensete</name>
    <dbReference type="NCBI Taxonomy" id="4639"/>
    <lineage>
        <taxon>Eukaryota</taxon>
        <taxon>Viridiplantae</taxon>
        <taxon>Streptophyta</taxon>
        <taxon>Embryophyta</taxon>
        <taxon>Tracheophyta</taxon>
        <taxon>Spermatophyta</taxon>
        <taxon>Magnoliopsida</taxon>
        <taxon>Liliopsida</taxon>
        <taxon>Zingiberales</taxon>
        <taxon>Musaceae</taxon>
        <taxon>Ensete</taxon>
    </lineage>
</organism>
<sequence>MFLSRYCFTIFFDCVDDSRDSFDSNERRFTVALHRWRKVAALRDEKHKWHSQVLKVVTARGGCWRVRSSRGKLAESADGGGEGSKNKCL</sequence>
<evidence type="ECO:0000313" key="2">
    <source>
        <dbReference type="EMBL" id="KAJ8461392.1"/>
    </source>
</evidence>
<proteinExistence type="predicted"/>
<accession>A0AAV8Q0P7</accession>
<dbReference type="EMBL" id="JAQQAF010000009">
    <property type="protein sequence ID" value="KAJ8461392.1"/>
    <property type="molecule type" value="Genomic_DNA"/>
</dbReference>
<gene>
    <name evidence="2" type="ORF">OPV22_034318</name>
</gene>
<reference evidence="2 3" key="1">
    <citation type="submission" date="2022-12" db="EMBL/GenBank/DDBJ databases">
        <title>Chromosome-scale assembly of the Ensete ventricosum genome.</title>
        <authorList>
            <person name="Dussert Y."/>
            <person name="Stocks J."/>
            <person name="Wendawek A."/>
            <person name="Woldeyes F."/>
            <person name="Nichols R.A."/>
            <person name="Borrell J.S."/>
        </authorList>
    </citation>
    <scope>NUCLEOTIDE SEQUENCE [LARGE SCALE GENOMIC DNA]</scope>
    <source>
        <strain evidence="3">cv. Maze</strain>
        <tissue evidence="2">Seeds</tissue>
    </source>
</reference>
<feature type="region of interest" description="Disordered" evidence="1">
    <location>
        <begin position="70"/>
        <end position="89"/>
    </location>
</feature>